<evidence type="ECO:0000256" key="1">
    <source>
        <dbReference type="SAM" id="Coils"/>
    </source>
</evidence>
<evidence type="ECO:0000313" key="5">
    <source>
        <dbReference type="WBParaSite" id="TREG1_114140.1"/>
    </source>
</evidence>
<dbReference type="Proteomes" id="UP000050795">
    <property type="component" value="Unassembled WGS sequence"/>
</dbReference>
<feature type="region of interest" description="Disordered" evidence="2">
    <location>
        <begin position="890"/>
        <end position="912"/>
    </location>
</feature>
<evidence type="ECO:0000256" key="2">
    <source>
        <dbReference type="SAM" id="MobiDB-lite"/>
    </source>
</evidence>
<dbReference type="GO" id="GO:0005516">
    <property type="term" value="F:calmodulin binding"/>
    <property type="evidence" value="ECO:0007669"/>
    <property type="project" value="TreeGrafter"/>
</dbReference>
<dbReference type="PANTHER" id="PTHR14149:SF14">
    <property type="entry name" value="CALPONIN-HOMOLOGY (CH) DOMAIN-CONTAINING PROTEIN"/>
    <property type="match status" value="1"/>
</dbReference>
<dbReference type="PROSITE" id="PS50096">
    <property type="entry name" value="IQ"/>
    <property type="match status" value="2"/>
</dbReference>
<protein>
    <recommendedName>
        <fullName evidence="3">Ras-GAP domain-containing protein</fullName>
    </recommendedName>
</protein>
<proteinExistence type="predicted"/>
<feature type="region of interest" description="Disordered" evidence="2">
    <location>
        <begin position="1872"/>
        <end position="1895"/>
    </location>
</feature>
<dbReference type="Gene3D" id="1.10.506.10">
    <property type="entry name" value="GTPase Activation - p120gap, domain 1"/>
    <property type="match status" value="2"/>
</dbReference>
<evidence type="ECO:0000259" key="3">
    <source>
        <dbReference type="Pfam" id="PF00616"/>
    </source>
</evidence>
<reference evidence="4" key="1">
    <citation type="submission" date="2022-06" db="EMBL/GenBank/DDBJ databases">
        <authorList>
            <person name="Berger JAMES D."/>
            <person name="Berger JAMES D."/>
        </authorList>
    </citation>
    <scope>NUCLEOTIDE SEQUENCE [LARGE SCALE GENOMIC DNA]</scope>
</reference>
<accession>A0AA85IX72</accession>
<feature type="coiled-coil region" evidence="1">
    <location>
        <begin position="2127"/>
        <end position="2154"/>
    </location>
</feature>
<dbReference type="WBParaSite" id="TREG1_114140.1">
    <property type="protein sequence ID" value="TREG1_114140.1"/>
    <property type="gene ID" value="TREG1_114140"/>
</dbReference>
<feature type="compositionally biased region" description="Basic and acidic residues" evidence="2">
    <location>
        <begin position="890"/>
        <end position="903"/>
    </location>
</feature>
<feature type="compositionally biased region" description="Polar residues" evidence="2">
    <location>
        <begin position="1872"/>
        <end position="1885"/>
    </location>
</feature>
<name>A0AA85IX72_TRIRE</name>
<dbReference type="GO" id="GO:0005096">
    <property type="term" value="F:GTPase activator activity"/>
    <property type="evidence" value="ECO:0007669"/>
    <property type="project" value="TreeGrafter"/>
</dbReference>
<sequence>MKEVITKELNNLIQLIKEDKYDQIIYALRKIPFLVNDINSNNQDYYFISIKHHLNYLEYLLNTAQVDKSDTVLNELIHFIKLLITLGNDDNWIQDIQQIILQHINASLEQSDPSETLKSLVQIGSPLRLMIKISLNDIWDVAMEVYRYSALYHTELCAARLDKGSCLTMDELIAAVEVLAYVVKLNQALDVENRKETIKILNTEDAYWINFIPSDIKQNINSVSNFYFQNLLKFRQFKYSQGLYPILTHADIQNILNSTHDEIQTQFRQIQAFNGNKHCETSLCYSHINVKMHWINQLLSNLISFENPHETYRLLNSAPHPKIKNMLRKSHEVIYLYHSFLSIPKVISELEQASFQVNSAAYCYLLQYAIERSHNLINRIKRLGNVLKSINQYLCEGDSLKVTYFLQHKALDLSKYYQLYVQCTGRQDQLTDERINFKNSLNLLNQFEDIVMETFQKYAKDKMENCQSKNTGFQVSSNQMNPLNSSLFSKWLWSYVTVVDENDINEIYHSSDYFLRNQFISFYYNIESEQITYCPIIERWTNEVVNSNVHPPHYYSTHLWNKNLRHILMLTRIKNSVKTDYIKKMITEPPSTDPQLLNREDIIECLLIVINHITHMTTLNNQNTSNTPESMTLTIEQQIKAGDNFDRHHYYFNNYYTNYPLYLINIQALCKGYLTRLKVEQYKLRLNACKLIQSKWRQIYYKKCAPFKKTLHDNDTISFKQLNKKDEIDIDILNKTVIKLQALWRSKNCRRYYRELFQIAYNNNSKYCRNHNQQDSEHTSSKYHHNDENGKLEVGNSALNTESPRSYLNIVLRFINNLTGKAIEKAYIEEGRCFQLIYDIIRTMYKLKQTSIELINSDHLIGLLIQARINKTDCGVNSAVPINNRIKEFQRRNGDDERKEHRTTQRQIHQPQQHRHYLDEQECITSDRSKCQLPLMKPFLQPYGQLCYLFYNQPDYLVNLVYSLPKKLLWTKRHTPSVNGSSPHYSLHSITTYGLCIERAIFSIYSYALYKTDELRLIHLICRLFHKELKRYDMLKSQQRCTVLEKTEDKHDHGKDGDDSSNVEDSEEDSDSDKEKNRNYRSKRIHRQYHITLSSLSTSFAFRLTISLAKLKTIQCFNDETLKNSHVNDSDAIEPQRFIEHLIQLFQSFVHEINQFKLNERSKLLRERLKQYMLSSLKQFPRKSEISKKLYASGNKFYSKYSIRSSNNERFASSPSPLPSVINSATSLQSLSTPSSSSSDTLSSLSSSSSQNLQRMKSSESERLMNQNHFSRRSLKSSDDDLQSDDSNTKIQYHHLANAAYKFFHGVFIDPGQAALPQCLKYIMHQLYTGLVVTFPEVKQSEHLKFIGQMLLHAYYSCVIITPDLHQLLNESKPLKQSTSSPSFILSFCQNDRQSRSADRLHTGRKHSSSQNLTTATRGHRISFISRSNRRVLIAISNLFHSVITCKQYENTKYFGLLAKNVQLKSMLNSCVRIWHSRFHQFMLDMVVQTKSDSKTLASVNSTLCGKRIESSLHSVEELCVKNTNDSFLYYHKTFITTWISGLQQNILSTRNGNDSVDDSDGPDEMNSTEIFKDTHRNVQNTHIINITARELFELHHLLVTYRDQITFHLKDPLRQVLNNIGAPPRCIILKESSRLIKQTETNRICNMLDHTINKTYQSAGKNVDRSSNEYFGRKVKQNKQGIKYYTDFDVNSGLKRFKDENQFAYLLRYSSKNSTEVDKLKQPQQQQQQQPHHHLDADNEFKLILGAEELEITLFPVSEVEILSSSLYSACASITQITDCNTSTFRPCHSTTNKTGALLNQKKHKSARESIRKHNCELCRHQVTSMPHCATACLAFSSILQTAFRQYQCEHQVNHIRSSISIRSTRMHTRLNPNETIPTDSSMNRGGLNKSPYSTDQQPNYDWLAARKLLIRIMDHVQSIKLYNCDKNILILINNADSLCTWLKQLDKWVCSTLNTLKTNRIGLKSTKSALFAASHVLNNKNEEAKEEAGHQNTKQFSRLSTSNLSLPTMSNSQFKKKYMTLSNGIDYQLRRGEEVDNVNEKDKKIQRRKEITRRMLTRNTTVSGEETSHHLIIKFIENLKEDISKLWLTLKRLHKAGLIRAEDGYNTLIISLARDICHLNRPCQMEEWLHLKERLNQVLKQLNSELHSVDQQATIYAAHALLCLTPNNMKNIENNKMTGEGGFL</sequence>
<dbReference type="GO" id="GO:0005938">
    <property type="term" value="C:cell cortex"/>
    <property type="evidence" value="ECO:0007669"/>
    <property type="project" value="TreeGrafter"/>
</dbReference>
<dbReference type="InterPro" id="IPR001936">
    <property type="entry name" value="RasGAP_dom"/>
</dbReference>
<feature type="region of interest" description="Disordered" evidence="2">
    <location>
        <begin position="1046"/>
        <end position="1081"/>
    </location>
</feature>
<feature type="compositionally biased region" description="Basic and acidic residues" evidence="2">
    <location>
        <begin position="1046"/>
        <end position="1058"/>
    </location>
</feature>
<feature type="compositionally biased region" description="Basic and acidic residues" evidence="2">
    <location>
        <begin position="772"/>
        <end position="791"/>
    </location>
</feature>
<feature type="compositionally biased region" description="Acidic residues" evidence="2">
    <location>
        <begin position="1059"/>
        <end position="1072"/>
    </location>
</feature>
<organism evidence="4 5">
    <name type="scientific">Trichobilharzia regenti</name>
    <name type="common">Nasal bird schistosome</name>
    <dbReference type="NCBI Taxonomy" id="157069"/>
    <lineage>
        <taxon>Eukaryota</taxon>
        <taxon>Metazoa</taxon>
        <taxon>Spiralia</taxon>
        <taxon>Lophotrochozoa</taxon>
        <taxon>Platyhelminthes</taxon>
        <taxon>Trematoda</taxon>
        <taxon>Digenea</taxon>
        <taxon>Strigeidida</taxon>
        <taxon>Schistosomatoidea</taxon>
        <taxon>Schistosomatidae</taxon>
        <taxon>Trichobilharzia</taxon>
    </lineage>
</organism>
<feature type="compositionally biased region" description="Low complexity" evidence="2">
    <location>
        <begin position="1232"/>
        <end position="1256"/>
    </location>
</feature>
<dbReference type="Pfam" id="PF00616">
    <property type="entry name" value="RasGAP"/>
    <property type="match status" value="1"/>
</dbReference>
<feature type="region of interest" description="Disordered" evidence="2">
    <location>
        <begin position="1232"/>
        <end position="1286"/>
    </location>
</feature>
<dbReference type="GO" id="GO:0051015">
    <property type="term" value="F:actin filament binding"/>
    <property type="evidence" value="ECO:0007669"/>
    <property type="project" value="TreeGrafter"/>
</dbReference>
<dbReference type="InterPro" id="IPR008936">
    <property type="entry name" value="Rho_GTPase_activation_prot"/>
</dbReference>
<keyword evidence="4" id="KW-1185">Reference proteome</keyword>
<keyword evidence="1" id="KW-0175">Coiled coil</keyword>
<feature type="region of interest" description="Disordered" evidence="2">
    <location>
        <begin position="770"/>
        <end position="796"/>
    </location>
</feature>
<feature type="domain" description="Ras-GAP" evidence="3">
    <location>
        <begin position="1254"/>
        <end position="1375"/>
    </location>
</feature>
<dbReference type="PANTHER" id="PTHR14149">
    <property type="entry name" value="RAS GTPASE-ACTIVATING PROTEIN WITH IQ MOTIF"/>
    <property type="match status" value="1"/>
</dbReference>
<dbReference type="GO" id="GO:1903479">
    <property type="term" value="P:mitotic actomyosin contractile ring assembly actin filament organization"/>
    <property type="evidence" value="ECO:0007669"/>
    <property type="project" value="TreeGrafter"/>
</dbReference>
<reference evidence="5" key="2">
    <citation type="submission" date="2023-11" db="UniProtKB">
        <authorList>
            <consortium name="WormBaseParasite"/>
        </authorList>
    </citation>
    <scope>IDENTIFICATION</scope>
</reference>
<evidence type="ECO:0000313" key="4">
    <source>
        <dbReference type="Proteomes" id="UP000050795"/>
    </source>
</evidence>